<organism evidence="1 2">
    <name type="scientific">Apiospora marii</name>
    <dbReference type="NCBI Taxonomy" id="335849"/>
    <lineage>
        <taxon>Eukaryota</taxon>
        <taxon>Fungi</taxon>
        <taxon>Dikarya</taxon>
        <taxon>Ascomycota</taxon>
        <taxon>Pezizomycotina</taxon>
        <taxon>Sordariomycetes</taxon>
        <taxon>Xylariomycetidae</taxon>
        <taxon>Amphisphaeriales</taxon>
        <taxon>Apiosporaceae</taxon>
        <taxon>Apiospora</taxon>
    </lineage>
</organism>
<evidence type="ECO:0000313" key="2">
    <source>
        <dbReference type="Proteomes" id="UP001396898"/>
    </source>
</evidence>
<dbReference type="EMBL" id="JAQQWI010000007">
    <property type="protein sequence ID" value="KAK8027771.1"/>
    <property type="molecule type" value="Genomic_DNA"/>
</dbReference>
<keyword evidence="2" id="KW-1185">Reference proteome</keyword>
<evidence type="ECO:0000313" key="1">
    <source>
        <dbReference type="EMBL" id="KAK8027771.1"/>
    </source>
</evidence>
<reference evidence="1 2" key="1">
    <citation type="submission" date="2023-01" db="EMBL/GenBank/DDBJ databases">
        <title>Analysis of 21 Apiospora genomes using comparative genomics revels a genus with tremendous synthesis potential of carbohydrate active enzymes and secondary metabolites.</title>
        <authorList>
            <person name="Sorensen T."/>
        </authorList>
    </citation>
    <scope>NUCLEOTIDE SEQUENCE [LARGE SCALE GENOMIC DNA]</scope>
    <source>
        <strain evidence="1 2">CBS 20057</strain>
    </source>
</reference>
<gene>
    <name evidence="1" type="ORF">PG991_004827</name>
</gene>
<comment type="caution">
    <text evidence="1">The sequence shown here is derived from an EMBL/GenBank/DDBJ whole genome shotgun (WGS) entry which is preliminary data.</text>
</comment>
<name>A0ABR1S7J5_9PEZI</name>
<proteinExistence type="predicted"/>
<sequence>MVVQGTQDGIAPPPSLSLTEEEYARTYAAHPDSRVRFLAHESQNHDSVANSVLVDNMSCAGDLFKGKEMEQGCSRIDVQPLPHHFQPFLIHYRAERAL</sequence>
<accession>A0ABR1S7J5</accession>
<protein>
    <submittedName>
        <fullName evidence="1">Uncharacterized protein</fullName>
    </submittedName>
</protein>
<dbReference type="Proteomes" id="UP001396898">
    <property type="component" value="Unassembled WGS sequence"/>
</dbReference>